<dbReference type="Pfam" id="PF03350">
    <property type="entry name" value="UPF0114"/>
    <property type="match status" value="1"/>
</dbReference>
<feature type="region of interest" description="Disordered" evidence="1">
    <location>
        <begin position="79"/>
        <end position="106"/>
    </location>
</feature>
<evidence type="ECO:0000256" key="1">
    <source>
        <dbReference type="SAM" id="MobiDB-lite"/>
    </source>
</evidence>
<keyword evidence="2" id="KW-0472">Membrane</keyword>
<accession>A0A0D6R843</accession>
<evidence type="ECO:0000256" key="2">
    <source>
        <dbReference type="SAM" id="Phobius"/>
    </source>
</evidence>
<reference evidence="3" key="1">
    <citation type="submission" date="2015-03" db="EMBL/GenBank/DDBJ databases">
        <title>A transcriptome of Araucaria cunninghamii, an australian fine timber species.</title>
        <authorList>
            <person name="Jing Yi C.J.Y."/>
            <person name="Yin San L.Y.S."/>
            <person name="Abdul Karim S.S."/>
            <person name="Wan Azmi N.N."/>
            <person name="Hercus R.R."/>
            <person name="Croft L.L."/>
        </authorList>
    </citation>
    <scope>NUCLEOTIDE SEQUENCE</scope>
    <source>
        <strain evidence="3">MI0301</strain>
        <tissue evidence="3">Leaf</tissue>
    </source>
</reference>
<proteinExistence type="predicted"/>
<sequence>MARAIAGIEFPLRIGNGFSKLKVGVDGQSSVQPRSGMGCVKLALSNEGIGVRRSLQGNKNQFHFGCVKRLKAAWSSISSSPSAVSSETPAGSEESGTVEVSTPVGLRPSDGPSLEDRVEMVIFNCRFLTLMAVVGSLAGSLVCFLKGGVYVVESFKQWFSSFLQHHGTGKVILLLVEALDVYLMGTVMLIFGMGVYGLFISNIEVPSENSSGQVSGTVYGSSLFGLFRMQERPNWINIKSLEELKAKLGHVIVMVLLVGMFDKSKKVPINTSLDLVCFAASILFSAGCLYLLSKLHSED</sequence>
<dbReference type="PANTHER" id="PTHR31721:SF4">
    <property type="entry name" value="OS06G0710300 PROTEIN"/>
    <property type="match status" value="1"/>
</dbReference>
<dbReference type="PANTHER" id="PTHR31721">
    <property type="entry name" value="OS06G0710300 PROTEIN"/>
    <property type="match status" value="1"/>
</dbReference>
<keyword evidence="2" id="KW-1133">Transmembrane helix</keyword>
<organism evidence="3">
    <name type="scientific">Araucaria cunninghamii</name>
    <name type="common">Hoop pine</name>
    <name type="synonym">Moreton Bay pine</name>
    <dbReference type="NCBI Taxonomy" id="56994"/>
    <lineage>
        <taxon>Eukaryota</taxon>
        <taxon>Viridiplantae</taxon>
        <taxon>Streptophyta</taxon>
        <taxon>Embryophyta</taxon>
        <taxon>Tracheophyta</taxon>
        <taxon>Spermatophyta</taxon>
        <taxon>Pinopsida</taxon>
        <taxon>Pinidae</taxon>
        <taxon>Conifers II</taxon>
        <taxon>Araucariales</taxon>
        <taxon>Araucariaceae</taxon>
        <taxon>Araucaria</taxon>
    </lineage>
</organism>
<evidence type="ECO:0000313" key="3">
    <source>
        <dbReference type="EMBL" id="JAG99009.1"/>
    </source>
</evidence>
<feature type="transmembrane region" description="Helical" evidence="2">
    <location>
        <begin position="273"/>
        <end position="292"/>
    </location>
</feature>
<dbReference type="EMBL" id="GCKF01012043">
    <property type="protein sequence ID" value="JAG99009.1"/>
    <property type="molecule type" value="Transcribed_RNA"/>
</dbReference>
<feature type="transmembrane region" description="Helical" evidence="2">
    <location>
        <begin position="172"/>
        <end position="199"/>
    </location>
</feature>
<feature type="transmembrane region" description="Helical" evidence="2">
    <location>
        <begin position="127"/>
        <end position="152"/>
    </location>
</feature>
<dbReference type="InterPro" id="IPR005134">
    <property type="entry name" value="UPF0114"/>
</dbReference>
<feature type="transmembrane region" description="Helical" evidence="2">
    <location>
        <begin position="244"/>
        <end position="261"/>
    </location>
</feature>
<keyword evidence="2" id="KW-0812">Transmembrane</keyword>
<protein>
    <submittedName>
        <fullName evidence="3">Uncharacterized protein</fullName>
    </submittedName>
</protein>
<name>A0A0D6R843_ARACU</name>
<dbReference type="AlphaFoldDB" id="A0A0D6R843"/>